<accession>K0RMU8</accession>
<reference evidence="2 3" key="1">
    <citation type="journal article" date="2012" name="Genome Biol.">
        <title>Genome and low-iron response of an oceanic diatom adapted to chronic iron limitation.</title>
        <authorList>
            <person name="Lommer M."/>
            <person name="Specht M."/>
            <person name="Roy A.S."/>
            <person name="Kraemer L."/>
            <person name="Andreson R."/>
            <person name="Gutowska M.A."/>
            <person name="Wolf J."/>
            <person name="Bergner S.V."/>
            <person name="Schilhabel M.B."/>
            <person name="Klostermeier U.C."/>
            <person name="Beiko R.G."/>
            <person name="Rosenstiel P."/>
            <person name="Hippler M."/>
            <person name="Laroche J."/>
        </authorList>
    </citation>
    <scope>NUCLEOTIDE SEQUENCE [LARGE SCALE GENOMIC DNA]</scope>
    <source>
        <strain evidence="2 3">CCMP1005</strain>
    </source>
</reference>
<gene>
    <name evidence="2" type="ORF">THAOC_25226</name>
</gene>
<name>K0RMU8_THAOC</name>
<keyword evidence="3" id="KW-1185">Reference proteome</keyword>
<feature type="region of interest" description="Disordered" evidence="1">
    <location>
        <begin position="41"/>
        <end position="74"/>
    </location>
</feature>
<evidence type="ECO:0000256" key="1">
    <source>
        <dbReference type="SAM" id="MobiDB-lite"/>
    </source>
</evidence>
<sequence>MTLRNPVVTDPKDAMTLITIWWASLDELWAWWARSRATCREQSGTIGRPRPSAHSSRRATLPAEPQTQGQGGHDLCSLRPPGIPLSRPIPQNVQYETVRKSVTWIGNINEGASYSGAPTTDAPPTVEPFESSSPTRRKWFARFMQQGVKLRMGQVRYQNEPLTSEMSLLWTSSSRPSKWHRTTDDRERERLEELMCYVLIGFGASLSKGSVVQEGPPGGLAVCQEGREDKGPDQGLRQGLCLLHGGPEGEPTGAVLGRHIDGALLPSSLDAPWGVVLMMKGKVASTIVNMINRWRTKEGTKGSAPGLSMEQPTRTCMRDAIHLMIQYWVQGGNE</sequence>
<comment type="caution">
    <text evidence="2">The sequence shown here is derived from an EMBL/GenBank/DDBJ whole genome shotgun (WGS) entry which is preliminary data.</text>
</comment>
<protein>
    <submittedName>
        <fullName evidence="2">Uncharacterized protein</fullName>
    </submittedName>
</protein>
<dbReference type="EMBL" id="AGNL01034759">
    <property type="protein sequence ID" value="EJK55078.1"/>
    <property type="molecule type" value="Genomic_DNA"/>
</dbReference>
<organism evidence="2 3">
    <name type="scientific">Thalassiosira oceanica</name>
    <name type="common">Marine diatom</name>
    <dbReference type="NCBI Taxonomy" id="159749"/>
    <lineage>
        <taxon>Eukaryota</taxon>
        <taxon>Sar</taxon>
        <taxon>Stramenopiles</taxon>
        <taxon>Ochrophyta</taxon>
        <taxon>Bacillariophyta</taxon>
        <taxon>Coscinodiscophyceae</taxon>
        <taxon>Thalassiosirophycidae</taxon>
        <taxon>Thalassiosirales</taxon>
        <taxon>Thalassiosiraceae</taxon>
        <taxon>Thalassiosira</taxon>
    </lineage>
</organism>
<dbReference type="Proteomes" id="UP000266841">
    <property type="component" value="Unassembled WGS sequence"/>
</dbReference>
<proteinExistence type="predicted"/>
<evidence type="ECO:0000313" key="2">
    <source>
        <dbReference type="EMBL" id="EJK55078.1"/>
    </source>
</evidence>
<dbReference type="AlphaFoldDB" id="K0RMU8"/>
<evidence type="ECO:0000313" key="3">
    <source>
        <dbReference type="Proteomes" id="UP000266841"/>
    </source>
</evidence>